<accession>A0A0B6Z5S4</accession>
<organism evidence="1">
    <name type="scientific">Arion vulgaris</name>
    <dbReference type="NCBI Taxonomy" id="1028688"/>
    <lineage>
        <taxon>Eukaryota</taxon>
        <taxon>Metazoa</taxon>
        <taxon>Spiralia</taxon>
        <taxon>Lophotrochozoa</taxon>
        <taxon>Mollusca</taxon>
        <taxon>Gastropoda</taxon>
        <taxon>Heterobranchia</taxon>
        <taxon>Euthyneura</taxon>
        <taxon>Panpulmonata</taxon>
        <taxon>Eupulmonata</taxon>
        <taxon>Stylommatophora</taxon>
        <taxon>Helicina</taxon>
        <taxon>Arionoidea</taxon>
        <taxon>Arionidae</taxon>
        <taxon>Arion</taxon>
    </lineage>
</organism>
<protein>
    <submittedName>
        <fullName evidence="1">Uncharacterized protein</fullName>
    </submittedName>
</protein>
<evidence type="ECO:0000313" key="1">
    <source>
        <dbReference type="EMBL" id="CEK63055.1"/>
    </source>
</evidence>
<dbReference type="EMBL" id="HACG01016190">
    <property type="protein sequence ID" value="CEK63055.1"/>
    <property type="molecule type" value="Transcribed_RNA"/>
</dbReference>
<sequence length="68" mass="7924">MDELEEAVLDCFKSVFARFKENDLVSGQPAQDQIKLFLDILEKQAKTFENTRFRILTRKNVESENASK</sequence>
<name>A0A0B6Z5S4_9EUPU</name>
<dbReference type="AlphaFoldDB" id="A0A0B6Z5S4"/>
<reference evidence="1" key="1">
    <citation type="submission" date="2014-12" db="EMBL/GenBank/DDBJ databases">
        <title>Insight into the proteome of Arion vulgaris.</title>
        <authorList>
            <person name="Aradska J."/>
            <person name="Bulat T."/>
            <person name="Smidak R."/>
            <person name="Sarate P."/>
            <person name="Gangsoo J."/>
            <person name="Sialana F."/>
            <person name="Bilban M."/>
            <person name="Lubec G."/>
        </authorList>
    </citation>
    <scope>NUCLEOTIDE SEQUENCE</scope>
    <source>
        <tissue evidence="1">Skin</tissue>
    </source>
</reference>
<proteinExistence type="predicted"/>
<gene>
    <name evidence="1" type="primary">ORF46997</name>
</gene>